<accession>A0A838B7B4</accession>
<feature type="region of interest" description="Disordered" evidence="1">
    <location>
        <begin position="33"/>
        <end position="67"/>
    </location>
</feature>
<dbReference type="AlphaFoldDB" id="A0A838B7B4"/>
<name>A0A838B7B4_9HYPH</name>
<sequence>MTQTGWMHLGILLLAFVGVVAFLLRRMVLPAPREGAHGENIGGSDNYGGGYGGHSHDGGGGHGGSGD</sequence>
<gene>
    <name evidence="3" type="ORF">H0241_20765</name>
</gene>
<dbReference type="EMBL" id="JACDTY010000010">
    <property type="protein sequence ID" value="MBA1142658.1"/>
    <property type="molecule type" value="Genomic_DNA"/>
</dbReference>
<keyword evidence="2" id="KW-0472">Membrane</keyword>
<dbReference type="RefSeq" id="WP_181059642.1">
    <property type="nucleotide sequence ID" value="NZ_JACDTY010000010.1"/>
</dbReference>
<feature type="transmembrane region" description="Helical" evidence="2">
    <location>
        <begin position="6"/>
        <end position="24"/>
    </location>
</feature>
<keyword evidence="4" id="KW-1185">Reference proteome</keyword>
<proteinExistence type="predicted"/>
<evidence type="ECO:0000256" key="2">
    <source>
        <dbReference type="SAM" id="Phobius"/>
    </source>
</evidence>
<keyword evidence="2" id="KW-1133">Transmembrane helix</keyword>
<evidence type="ECO:0000313" key="3">
    <source>
        <dbReference type="EMBL" id="MBA1142658.1"/>
    </source>
</evidence>
<protein>
    <submittedName>
        <fullName evidence="3">Uncharacterized protein</fullName>
    </submittedName>
</protein>
<keyword evidence="2" id="KW-0812">Transmembrane</keyword>
<evidence type="ECO:0000256" key="1">
    <source>
        <dbReference type="SAM" id="MobiDB-lite"/>
    </source>
</evidence>
<dbReference type="Proteomes" id="UP000558284">
    <property type="component" value="Unassembled WGS sequence"/>
</dbReference>
<organism evidence="3 4">
    <name type="scientific">Mesorhizobium neociceri</name>
    <dbReference type="NCBI Taxonomy" id="1307853"/>
    <lineage>
        <taxon>Bacteria</taxon>
        <taxon>Pseudomonadati</taxon>
        <taxon>Pseudomonadota</taxon>
        <taxon>Alphaproteobacteria</taxon>
        <taxon>Hyphomicrobiales</taxon>
        <taxon>Phyllobacteriaceae</taxon>
        <taxon>Mesorhizobium</taxon>
    </lineage>
</organism>
<reference evidence="3 4" key="1">
    <citation type="submission" date="2020-07" db="EMBL/GenBank/DDBJ databases">
        <title>Definition of the novel symbiovar canariense within Mesorhizobium novociceri, a new species of genus Mesorhizobium nodulating Cicer canariense in the Caldera de Taburiente National Park (La Palma, Canary Islands).</title>
        <authorList>
            <person name="Leon-Barrios M."/>
            <person name="Perez-Yepez J."/>
            <person name="Flores-Felix J.D."/>
            <person name="Ramirez-Baena M.H."/>
            <person name="Pulido-Suarez L."/>
            <person name="Igual J.M."/>
            <person name="Velazquez E."/>
            <person name="Peix A."/>
        </authorList>
    </citation>
    <scope>NUCLEOTIDE SEQUENCE [LARGE SCALE GENOMIC DNA]</scope>
    <source>
        <strain evidence="3 4">CCANP35</strain>
    </source>
</reference>
<evidence type="ECO:0000313" key="4">
    <source>
        <dbReference type="Proteomes" id="UP000558284"/>
    </source>
</evidence>
<comment type="caution">
    <text evidence="3">The sequence shown here is derived from an EMBL/GenBank/DDBJ whole genome shotgun (WGS) entry which is preliminary data.</text>
</comment>